<protein>
    <submittedName>
        <fullName evidence="2">Putative P22-like portal protein</fullName>
    </submittedName>
</protein>
<proteinExistence type="predicted"/>
<gene>
    <name evidence="2" type="ORF">TM448A00274_0022</name>
    <name evidence="3" type="ORF">TM448B00451_0015</name>
</gene>
<evidence type="ECO:0000313" key="3">
    <source>
        <dbReference type="EMBL" id="QJH95491.1"/>
    </source>
</evidence>
<name>A0A6H1ZDX5_9ZZZZ</name>
<reference evidence="2" key="1">
    <citation type="submission" date="2020-03" db="EMBL/GenBank/DDBJ databases">
        <title>The deep terrestrial virosphere.</title>
        <authorList>
            <person name="Holmfeldt K."/>
            <person name="Nilsson E."/>
            <person name="Simone D."/>
            <person name="Lopez-Fernandez M."/>
            <person name="Wu X."/>
            <person name="de Brujin I."/>
            <person name="Lundin D."/>
            <person name="Andersson A."/>
            <person name="Bertilsson S."/>
            <person name="Dopson M."/>
        </authorList>
    </citation>
    <scope>NUCLEOTIDE SEQUENCE</scope>
    <source>
        <strain evidence="2">TM448A00274</strain>
        <strain evidence="3">TM448B00451</strain>
    </source>
</reference>
<dbReference type="Pfam" id="PF16510">
    <property type="entry name" value="P22_portal"/>
    <property type="match status" value="1"/>
</dbReference>
<sequence>MAKSKKAKADEDFLLSIKDNYRTSVDQWDHIYTAAEDDIRFVYDVDGGQWPSAERDRRTAAGRPVITSNKILKFVRQLRGDMMMNRPRIKVIPVDDKSDPQMAELYNGLIRQIEYLSSAEIVYDTAYMAAVSCSIGFFRLVTQYESDESFDQIIRLKRIVNPLSVHFDPMALEFTLEDARYCFIEEMVEKKMFEKLYPSADATAFAGDASLIGDWDTGENIRVAEYFYKEPEKKTIVQLETGDRIGLGGKVTKEYIQSKGGRIVKERTVDTHKVMWCKTNGYELLEEPKEWVGSNIPIIPVFGDEIVVGGKRYYLSHTRGAKGPQTMYNYWATAATENVALTPKNPYVVDHRQIKGFENEWNEANLENRMFIRYNAIAGLDKPHKEPQSQVPAAIISMMQSTAYDIEDHLGRYESSKGEAGNERSGKAIIARIAQSDKGTYTFVNNLARAIVYAGRQMIEMIPKIYDTPRALSIMGEDGQQKTVKVNQPVPMAGGEGVGIANDLSVGTYDLIATAGASYSSKRQEMTAMMIESLQYAPQLANVIAPLIFKYSDYPGAEEVYAEVKKQMEAAQQQAQQGQPQPQGQPK</sequence>
<evidence type="ECO:0000313" key="2">
    <source>
        <dbReference type="EMBL" id="QJA45738.1"/>
    </source>
</evidence>
<feature type="region of interest" description="Disordered" evidence="1">
    <location>
        <begin position="568"/>
        <end position="587"/>
    </location>
</feature>
<feature type="compositionally biased region" description="Low complexity" evidence="1">
    <location>
        <begin position="570"/>
        <end position="587"/>
    </location>
</feature>
<accession>A0A6H1ZDX5</accession>
<dbReference type="EMBL" id="MT143996">
    <property type="protein sequence ID" value="QJA45738.1"/>
    <property type="molecule type" value="Genomic_DNA"/>
</dbReference>
<organism evidence="2">
    <name type="scientific">viral metagenome</name>
    <dbReference type="NCBI Taxonomy" id="1070528"/>
    <lineage>
        <taxon>unclassified sequences</taxon>
        <taxon>metagenomes</taxon>
        <taxon>organismal metagenomes</taxon>
    </lineage>
</organism>
<dbReference type="InterPro" id="IPR032427">
    <property type="entry name" value="P22_portal"/>
</dbReference>
<dbReference type="AlphaFoldDB" id="A0A6H1ZDX5"/>
<dbReference type="EMBL" id="MT144621">
    <property type="protein sequence ID" value="QJH95491.1"/>
    <property type="molecule type" value="Genomic_DNA"/>
</dbReference>
<evidence type="ECO:0000256" key="1">
    <source>
        <dbReference type="SAM" id="MobiDB-lite"/>
    </source>
</evidence>